<comment type="subunit">
    <text evidence="7">Homotrimer. Homotrimerization increases the affinity of HSF1 to DNA. Interacts with transcriptional coregulator SSA1 on chromatin.</text>
</comment>
<dbReference type="EMBL" id="AEIJ01000024">
    <property type="status" value="NOT_ANNOTATED_CDS"/>
    <property type="molecule type" value="Genomic_DNA"/>
</dbReference>
<feature type="compositionally biased region" description="Low complexity" evidence="9">
    <location>
        <begin position="584"/>
        <end position="596"/>
    </location>
</feature>
<dbReference type="InterPro" id="IPR036388">
    <property type="entry name" value="WH-like_DNA-bd_sf"/>
</dbReference>
<reference evidence="12" key="4">
    <citation type="submission" date="2015-06" db="UniProtKB">
        <authorList>
            <consortium name="EnsemblFungi"/>
        </authorList>
    </citation>
    <scope>IDENTIFICATION</scope>
</reference>
<feature type="compositionally biased region" description="Pro residues" evidence="9">
    <location>
        <begin position="564"/>
        <end position="573"/>
    </location>
</feature>
<dbReference type="Proteomes" id="UP000017200">
    <property type="component" value="Unassembled WGS sequence"/>
</dbReference>
<feature type="region of interest" description="Disordered" evidence="9">
    <location>
        <begin position="1"/>
        <end position="53"/>
    </location>
</feature>
<feature type="region of interest" description="Disordered" evidence="9">
    <location>
        <begin position="554"/>
        <end position="628"/>
    </location>
</feature>
<dbReference type="AlphaFoldDB" id="U5GYQ9"/>
<dbReference type="GO" id="GO:0003700">
    <property type="term" value="F:DNA-binding transcription factor activity"/>
    <property type="evidence" value="ECO:0007669"/>
    <property type="project" value="InterPro"/>
</dbReference>
<reference evidence="13" key="1">
    <citation type="submission" date="2010-11" db="EMBL/GenBank/DDBJ databases">
        <title>The genome sequence of Microbotryum violaceum strain p1A1 Lamole.</title>
        <authorList>
            <person name="Cuomo C."/>
            <person name="Perlin M."/>
            <person name="Young S.K."/>
            <person name="Zeng Q."/>
            <person name="Gargeya S."/>
            <person name="Alvarado L."/>
            <person name="Berlin A."/>
            <person name="Chapman S.B."/>
            <person name="Chen Z."/>
            <person name="Freedman E."/>
            <person name="Gellesch M."/>
            <person name="Goldberg J."/>
            <person name="Griggs A."/>
            <person name="Gujja S."/>
            <person name="Heilman E."/>
            <person name="Heiman D."/>
            <person name="Howarth C."/>
            <person name="Mehta T."/>
            <person name="Neiman D."/>
            <person name="Pearson M."/>
            <person name="Roberts A."/>
            <person name="Saif S."/>
            <person name="Shea T."/>
            <person name="Shenoy N."/>
            <person name="Sisk P."/>
            <person name="Stolte C."/>
            <person name="Sykes S."/>
            <person name="White J."/>
            <person name="Yandava C."/>
            <person name="Haas B."/>
            <person name="Nusbaum C."/>
            <person name="Birren B."/>
        </authorList>
    </citation>
    <scope>NUCLEOTIDE SEQUENCE [LARGE SCALE GENOMIC DNA]</scope>
    <source>
        <strain evidence="13">p1A1 Lamole</strain>
    </source>
</reference>
<feature type="compositionally biased region" description="Polar residues" evidence="9">
    <location>
        <begin position="267"/>
        <end position="276"/>
    </location>
</feature>
<dbReference type="PANTHER" id="PTHR10015:SF427">
    <property type="entry name" value="HEAT SHOCK FACTOR PROTEIN"/>
    <property type="match status" value="1"/>
</dbReference>
<dbReference type="GO" id="GO:0043565">
    <property type="term" value="F:sequence-specific DNA binding"/>
    <property type="evidence" value="ECO:0007669"/>
    <property type="project" value="InterPro"/>
</dbReference>
<dbReference type="EnsemblFungi" id="MVLG_00322T0">
    <property type="protein sequence ID" value="MVLG_00322T0"/>
    <property type="gene ID" value="MVLG_00322"/>
</dbReference>
<dbReference type="EMBL" id="GL541644">
    <property type="protein sequence ID" value="KDE09418.1"/>
    <property type="molecule type" value="Genomic_DNA"/>
</dbReference>
<dbReference type="InterPro" id="IPR036390">
    <property type="entry name" value="WH_DNA-bd_sf"/>
</dbReference>
<comment type="similarity">
    <text evidence="2 8">Belongs to the HSF family.</text>
</comment>
<name>U5GYQ9_USTV1</name>
<dbReference type="Pfam" id="PF00447">
    <property type="entry name" value="HSF_DNA-bind"/>
    <property type="match status" value="1"/>
</dbReference>
<feature type="compositionally biased region" description="Basic and acidic residues" evidence="9">
    <location>
        <begin position="242"/>
        <end position="261"/>
    </location>
</feature>
<feature type="region of interest" description="Disordered" evidence="9">
    <location>
        <begin position="234"/>
        <end position="370"/>
    </location>
</feature>
<dbReference type="OMA" id="QVHYLEG"/>
<evidence type="ECO:0000256" key="8">
    <source>
        <dbReference type="RuleBase" id="RU004020"/>
    </source>
</evidence>
<evidence type="ECO:0000256" key="2">
    <source>
        <dbReference type="ARBA" id="ARBA00006403"/>
    </source>
</evidence>
<organism evidence="11">
    <name type="scientific">Microbotryum lychnidis-dioicae (strain p1A1 Lamole / MvSl-1064)</name>
    <name type="common">Anther smut fungus</name>
    <dbReference type="NCBI Taxonomy" id="683840"/>
    <lineage>
        <taxon>Eukaryota</taxon>
        <taxon>Fungi</taxon>
        <taxon>Dikarya</taxon>
        <taxon>Basidiomycota</taxon>
        <taxon>Pucciniomycotina</taxon>
        <taxon>Microbotryomycetes</taxon>
        <taxon>Microbotryales</taxon>
        <taxon>Microbotryaceae</taxon>
        <taxon>Microbotryum</taxon>
    </lineage>
</organism>
<keyword evidence="13" id="KW-1185">Reference proteome</keyword>
<reference evidence="11" key="2">
    <citation type="submission" date="2010-11" db="EMBL/GenBank/DDBJ databases">
        <authorList>
            <consortium name="The Broad Institute Genome Sequencing Platform"/>
            <person name="Earl A."/>
            <person name="Ward D."/>
            <person name="Feldgarden M."/>
            <person name="Gevers D."/>
            <person name="Butler R."/>
            <person name="Young S.K."/>
            <person name="Zeng Q."/>
            <person name="Gargeya S."/>
            <person name="Fitzgerald M."/>
            <person name="Haas B."/>
            <person name="Abouelleil A."/>
            <person name="Alvarado L."/>
            <person name="Arachchi H.M."/>
            <person name="Berlin A."/>
            <person name="Brown A."/>
            <person name="Chapman S.B."/>
            <person name="Chen Z."/>
            <person name="Dunbar C."/>
            <person name="Freedman E."/>
            <person name="Gearin G."/>
            <person name="Gellesch M."/>
            <person name="Goldberg J."/>
            <person name="Griggs A."/>
            <person name="Gujja S."/>
            <person name="Heilman E."/>
            <person name="Heiman D."/>
            <person name="Howarth C."/>
            <person name="Larson L."/>
            <person name="Lui A."/>
            <person name="MacDonald P.J.P."/>
            <person name="Mehta T."/>
            <person name="Montmayeur A."/>
            <person name="Murphy C."/>
            <person name="Neiman D."/>
            <person name="Pearson M."/>
            <person name="Priest M."/>
            <person name="Roberts A."/>
            <person name="Saif S."/>
            <person name="Shea T."/>
            <person name="Shenoy N."/>
            <person name="Sisk P."/>
            <person name="Stolte C."/>
            <person name="Sykes S."/>
            <person name="White J."/>
            <person name="Yandava C."/>
            <person name="Wortman J."/>
            <person name="Nusbaum C."/>
            <person name="Birren B."/>
        </authorList>
    </citation>
    <scope>NUCLEOTIDE SEQUENCE</scope>
    <source>
        <strain evidence="11">P1A1 Lamole</strain>
    </source>
</reference>
<feature type="compositionally biased region" description="Polar residues" evidence="9">
    <location>
        <begin position="316"/>
        <end position="328"/>
    </location>
</feature>
<keyword evidence="3" id="KW-0805">Transcription regulation</keyword>
<evidence type="ECO:0000256" key="1">
    <source>
        <dbReference type="ARBA" id="ARBA00004123"/>
    </source>
</evidence>
<dbReference type="STRING" id="683840.U5GYQ9"/>
<feature type="compositionally biased region" description="Low complexity" evidence="9">
    <location>
        <begin position="460"/>
        <end position="475"/>
    </location>
</feature>
<comment type="subcellular location">
    <subcellularLocation>
        <location evidence="1">Nucleus</location>
    </subcellularLocation>
</comment>
<accession>U5GYQ9</accession>
<dbReference type="InterPro" id="IPR000232">
    <property type="entry name" value="HSF_DNA-bd"/>
</dbReference>
<dbReference type="InParanoid" id="U5GYQ9"/>
<reference evidence="11 13" key="3">
    <citation type="journal article" date="2015" name="BMC Genomics">
        <title>Sex and parasites: genomic and transcriptomic analysis of Microbotryum lychnidis-dioicae, the biotrophic and plant-castrating anther smut fungus.</title>
        <authorList>
            <person name="Perlin M.H."/>
            <person name="Amselem J."/>
            <person name="Fontanillas E."/>
            <person name="Toh S.S."/>
            <person name="Chen Z."/>
            <person name="Goldberg J."/>
            <person name="Duplessis S."/>
            <person name="Henrissat B."/>
            <person name="Young S."/>
            <person name="Zeng Q."/>
            <person name="Aguileta G."/>
            <person name="Petit E."/>
            <person name="Badouin H."/>
            <person name="Andrews J."/>
            <person name="Razeeq D."/>
            <person name="Gabaldon T."/>
            <person name="Quesneville H."/>
            <person name="Giraud T."/>
            <person name="Hood M.E."/>
            <person name="Schultz D.J."/>
            <person name="Cuomo C.A."/>
        </authorList>
    </citation>
    <scope>NUCLEOTIDE SEQUENCE [LARGE SCALE GENOMIC DNA]</scope>
    <source>
        <strain evidence="11">P1A1 Lamole</strain>
        <strain evidence="13">p1A1 Lamole</strain>
    </source>
</reference>
<dbReference type="GO" id="GO:0005634">
    <property type="term" value="C:nucleus"/>
    <property type="evidence" value="ECO:0007669"/>
    <property type="project" value="UniProtKB-SubCell"/>
</dbReference>
<feature type="compositionally biased region" description="Pro residues" evidence="9">
    <location>
        <begin position="340"/>
        <end position="354"/>
    </location>
</feature>
<feature type="region of interest" description="Disordered" evidence="9">
    <location>
        <begin position="447"/>
        <end position="516"/>
    </location>
</feature>
<evidence type="ECO:0000259" key="10">
    <source>
        <dbReference type="SMART" id="SM00415"/>
    </source>
</evidence>
<evidence type="ECO:0000256" key="5">
    <source>
        <dbReference type="ARBA" id="ARBA00023163"/>
    </source>
</evidence>
<evidence type="ECO:0000313" key="11">
    <source>
        <dbReference type="EMBL" id="KDE09418.1"/>
    </source>
</evidence>
<evidence type="ECO:0000256" key="9">
    <source>
        <dbReference type="SAM" id="MobiDB-lite"/>
    </source>
</evidence>
<evidence type="ECO:0000256" key="7">
    <source>
        <dbReference type="ARBA" id="ARBA00062171"/>
    </source>
</evidence>
<feature type="compositionally biased region" description="Basic and acidic residues" evidence="9">
    <location>
        <begin position="298"/>
        <end position="315"/>
    </location>
</feature>
<evidence type="ECO:0000256" key="4">
    <source>
        <dbReference type="ARBA" id="ARBA00023125"/>
    </source>
</evidence>
<dbReference type="PANTHER" id="PTHR10015">
    <property type="entry name" value="HEAT SHOCK TRANSCRIPTION FACTOR"/>
    <property type="match status" value="1"/>
</dbReference>
<feature type="domain" description="HSF-type DNA-binding" evidence="10">
    <location>
        <begin position="95"/>
        <end position="205"/>
    </location>
</feature>
<protein>
    <recommendedName>
        <fullName evidence="10">HSF-type DNA-binding domain-containing protein</fullName>
    </recommendedName>
</protein>
<dbReference type="Gene3D" id="1.10.10.10">
    <property type="entry name" value="Winged helix-like DNA-binding domain superfamily/Winged helix DNA-binding domain"/>
    <property type="match status" value="1"/>
</dbReference>
<keyword evidence="5" id="KW-0804">Transcription</keyword>
<dbReference type="FunFam" id="1.10.10.10:FF:000027">
    <property type="entry name" value="Heat shock transcription factor 1"/>
    <property type="match status" value="1"/>
</dbReference>
<dbReference type="PRINTS" id="PR00056">
    <property type="entry name" value="HSFDOMAIN"/>
</dbReference>
<evidence type="ECO:0000313" key="13">
    <source>
        <dbReference type="Proteomes" id="UP000017200"/>
    </source>
</evidence>
<evidence type="ECO:0000256" key="3">
    <source>
        <dbReference type="ARBA" id="ARBA00023015"/>
    </source>
</evidence>
<keyword evidence="6" id="KW-0539">Nucleus</keyword>
<dbReference type="SMART" id="SM00415">
    <property type="entry name" value="HSF"/>
    <property type="match status" value="1"/>
</dbReference>
<keyword evidence="4" id="KW-0238">DNA-binding</keyword>
<evidence type="ECO:0000256" key="6">
    <source>
        <dbReference type="ARBA" id="ARBA00023242"/>
    </source>
</evidence>
<dbReference type="OrthoDB" id="60033at2759"/>
<sequence>MIHRPARDLPPDSSPPDSPPVASTSRLPESLSPDGQLDGDAGDELFDDDYDDGAEMASGMVRGAEEDVDELETFGGEGAVPRAAKKSTCATSQKTQAAFIHKLYSMASLGRSNFDSLIDWTKDGKAFGVSRPNEFAKVVLPQYFKHSNFASFVRQCNMYGFHKVNDLLPNISQTPTTMDVSLAWEFQHPFFRRNEPDLLSRIKRKSVRPAAASGAQLTATRSSVASSSVVTCGSRTVSHTPQDAKEQLDVHVPAGRDDGDRPPCGNELSTDQSQGSGAKWKKEAHLHQCKLSVGEPRAISRREESPQRPIPDLRRTNSGSCVSSNRSPAPSFPWATFPPTNQPSRPPFPTPSHSPRPVTAGSADSSPLARQVASLEARVQSLTTALADSNAIASSTWSNAHTSMRLFLGVLEGFDLTRDQRNQLERCSSLLHGGEVDPSVVLPALAHSPSPPPWGSNWQSASPYAPRAPRASSSSNTPVTYGQPRPPANERHSRTLRRLTGSDPFPRPESDIPPGYGRIAPAISSYVCPYEAVSSAPPGITVLTHPPTYRAGINSANASFSGGPHPPSRPAYPVPTGQMRSAETLPSLASLLAGASPTGGVGRPRSLAAEHGDDRGDGRGDEKKKRRV</sequence>
<feature type="compositionally biased region" description="Acidic residues" evidence="9">
    <location>
        <begin position="40"/>
        <end position="53"/>
    </location>
</feature>
<evidence type="ECO:0000313" key="12">
    <source>
        <dbReference type="EnsemblFungi" id="MVLG_00322T0"/>
    </source>
</evidence>
<proteinExistence type="inferred from homology"/>
<gene>
    <name evidence="11" type="ORF">MVLG_00322</name>
</gene>
<feature type="compositionally biased region" description="Basic and acidic residues" evidence="9">
    <location>
        <begin position="608"/>
        <end position="628"/>
    </location>
</feature>
<dbReference type="SUPFAM" id="SSF46785">
    <property type="entry name" value="Winged helix' DNA-binding domain"/>
    <property type="match status" value="1"/>
</dbReference>
<feature type="compositionally biased region" description="Basic and acidic residues" evidence="9">
    <location>
        <begin position="1"/>
        <end position="10"/>
    </location>
</feature>